<dbReference type="Proteomes" id="UP001163324">
    <property type="component" value="Chromosome 7"/>
</dbReference>
<accession>A0ACC0UTW4</accession>
<comment type="caution">
    <text evidence="1">The sequence shown here is derived from an EMBL/GenBank/DDBJ whole genome shotgun (WGS) entry which is preliminary data.</text>
</comment>
<organism evidence="1 2">
    <name type="scientific">Trichothecium roseum</name>
    <dbReference type="NCBI Taxonomy" id="47278"/>
    <lineage>
        <taxon>Eukaryota</taxon>
        <taxon>Fungi</taxon>
        <taxon>Dikarya</taxon>
        <taxon>Ascomycota</taxon>
        <taxon>Pezizomycotina</taxon>
        <taxon>Sordariomycetes</taxon>
        <taxon>Hypocreomycetidae</taxon>
        <taxon>Hypocreales</taxon>
        <taxon>Hypocreales incertae sedis</taxon>
        <taxon>Trichothecium</taxon>
    </lineage>
</organism>
<protein>
    <submittedName>
        <fullName evidence="1">Uncharacterized protein</fullName>
    </submittedName>
</protein>
<sequence>MEPVPETERMEQFRSSPIPSLRSSTPKTLPQPPPQLQPPPPALDIDSIRLQKPPNHRRSTDPSPTSPSTPTWSTAALAYRPRNTSPLTGGGGHTRSRSAASIAPQMSRTQSLPGFTGSGHLLLSPQLRRPESPSQSPSRVRVPRKPQDEAFPPTSPIRQSVLDQDRVPIERSGSPGLGLGSANRLRRPISPLRHLGGPPPVLPSTPSSVSSSSSYRGYDALTGTYGGSSLSSIPSTPTSTRSRSPSISSLETIPDSPDAEEAALESERIAQLKADAEAAEDSDGSESKGRSSIDVLPGRGRTMGMGFGTRDKRKRWSVCGAERRGDIDLETIWED</sequence>
<evidence type="ECO:0000313" key="2">
    <source>
        <dbReference type="Proteomes" id="UP001163324"/>
    </source>
</evidence>
<evidence type="ECO:0000313" key="1">
    <source>
        <dbReference type="EMBL" id="KAI9897535.1"/>
    </source>
</evidence>
<gene>
    <name evidence="1" type="ORF">N3K66_007391</name>
</gene>
<proteinExistence type="predicted"/>
<reference evidence="1" key="1">
    <citation type="submission" date="2022-10" db="EMBL/GenBank/DDBJ databases">
        <title>Complete Genome of Trichothecium roseum strain YXFP-22015, a Plant Pathogen Isolated from Citrus.</title>
        <authorList>
            <person name="Wang Y."/>
            <person name="Zhu L."/>
        </authorList>
    </citation>
    <scope>NUCLEOTIDE SEQUENCE</scope>
    <source>
        <strain evidence="1">YXFP-22015</strain>
    </source>
</reference>
<keyword evidence="2" id="KW-1185">Reference proteome</keyword>
<name>A0ACC0UTW4_9HYPO</name>
<dbReference type="EMBL" id="CM047946">
    <property type="protein sequence ID" value="KAI9897535.1"/>
    <property type="molecule type" value="Genomic_DNA"/>
</dbReference>